<evidence type="ECO:0000256" key="2">
    <source>
        <dbReference type="ARBA" id="ARBA00022692"/>
    </source>
</evidence>
<proteinExistence type="predicted"/>
<evidence type="ECO:0000256" key="4">
    <source>
        <dbReference type="ARBA" id="ARBA00023136"/>
    </source>
</evidence>
<evidence type="ECO:0000313" key="9">
    <source>
        <dbReference type="RefSeq" id="XP_014668499.1"/>
    </source>
</evidence>
<evidence type="ECO:0000259" key="7">
    <source>
        <dbReference type="PROSITE" id="PS50261"/>
    </source>
</evidence>
<name>A0ABM1E8H8_PRICU</name>
<dbReference type="RefSeq" id="XP_014668499.1">
    <property type="nucleotide sequence ID" value="XM_014813013.1"/>
</dbReference>
<dbReference type="PROSITE" id="PS00650">
    <property type="entry name" value="G_PROTEIN_RECEP_F2_2"/>
    <property type="match status" value="1"/>
</dbReference>
<dbReference type="InterPro" id="IPR017983">
    <property type="entry name" value="GPCR_2_secretin-like_CS"/>
</dbReference>
<feature type="compositionally biased region" description="Low complexity" evidence="5">
    <location>
        <begin position="217"/>
        <end position="228"/>
    </location>
</feature>
<keyword evidence="3 6" id="KW-1133">Transmembrane helix</keyword>
<dbReference type="PANTHER" id="PTHR12011:SF347">
    <property type="entry name" value="FI21270P1-RELATED"/>
    <property type="match status" value="1"/>
</dbReference>
<dbReference type="Gene3D" id="1.20.1070.10">
    <property type="entry name" value="Rhodopsin 7-helix transmembrane proteins"/>
    <property type="match status" value="1"/>
</dbReference>
<dbReference type="PRINTS" id="PR00249">
    <property type="entry name" value="GPCRSECRETIN"/>
</dbReference>
<organism evidence="8 9">
    <name type="scientific">Priapulus caudatus</name>
    <name type="common">Priapulid worm</name>
    <dbReference type="NCBI Taxonomy" id="37621"/>
    <lineage>
        <taxon>Eukaryota</taxon>
        <taxon>Metazoa</taxon>
        <taxon>Ecdysozoa</taxon>
        <taxon>Scalidophora</taxon>
        <taxon>Priapulida</taxon>
        <taxon>Priapulimorpha</taxon>
        <taxon>Priapulimorphida</taxon>
        <taxon>Priapulidae</taxon>
        <taxon>Priapulus</taxon>
    </lineage>
</organism>
<accession>A0ABM1E8H8</accession>
<feature type="transmembrane region" description="Helical" evidence="6">
    <location>
        <begin position="37"/>
        <end position="54"/>
    </location>
</feature>
<feature type="region of interest" description="Disordered" evidence="5">
    <location>
        <begin position="217"/>
        <end position="258"/>
    </location>
</feature>
<evidence type="ECO:0000256" key="3">
    <source>
        <dbReference type="ARBA" id="ARBA00022989"/>
    </source>
</evidence>
<feature type="compositionally biased region" description="Polar residues" evidence="5">
    <location>
        <begin position="234"/>
        <end position="249"/>
    </location>
</feature>
<feature type="transmembrane region" description="Helical" evidence="6">
    <location>
        <begin position="12"/>
        <end position="30"/>
    </location>
</feature>
<dbReference type="InterPro" id="IPR000832">
    <property type="entry name" value="GPCR_2_secretin-like"/>
</dbReference>
<feature type="domain" description="G-protein coupled receptors family 2 profile 2" evidence="7">
    <location>
        <begin position="39"/>
        <end position="171"/>
    </location>
</feature>
<feature type="transmembrane region" description="Helical" evidence="6">
    <location>
        <begin position="118"/>
        <end position="138"/>
    </location>
</feature>
<dbReference type="Pfam" id="PF00002">
    <property type="entry name" value="7tm_2"/>
    <property type="match status" value="1"/>
</dbReference>
<keyword evidence="8" id="KW-1185">Reference proteome</keyword>
<evidence type="ECO:0000256" key="5">
    <source>
        <dbReference type="SAM" id="MobiDB-lite"/>
    </source>
</evidence>
<evidence type="ECO:0000256" key="6">
    <source>
        <dbReference type="SAM" id="Phobius"/>
    </source>
</evidence>
<dbReference type="InterPro" id="IPR017981">
    <property type="entry name" value="GPCR_2-like_7TM"/>
</dbReference>
<feature type="transmembrane region" description="Helical" evidence="6">
    <location>
        <begin position="150"/>
        <end position="170"/>
    </location>
</feature>
<keyword evidence="2 6" id="KW-0812">Transmembrane</keyword>
<feature type="transmembrane region" description="Helical" evidence="6">
    <location>
        <begin position="74"/>
        <end position="97"/>
    </location>
</feature>
<keyword evidence="4 6" id="KW-0472">Membrane</keyword>
<dbReference type="GeneID" id="106809806"/>
<sequence length="258" mass="28784">MMSLRSPRTILLLNLCLSLFLATFSFLVGIDKVSNQVNLGAGIPGVIVAISLAATRTEGYGSDTYCWLTNQNMLMLAFVIPVGTVVCANIVLLALVFRAMFHSQAVRRKTNRERVGTTLRSLCVLVPLLGVTWIFGFLQSIDYLSEVSQYLFVILNSIQGLFIFVFHCLLDARVREAATRRWRQRSTLIMARQDVSAQTTNSRMSRTFHALRSLTTTSSRISQTSRNSAFTPMLKSQTSEQKSNVQSPGTDRKTETSI</sequence>
<protein>
    <submittedName>
        <fullName evidence="9">Adhesion G protein-coupled receptor B2-like</fullName>
    </submittedName>
</protein>
<gene>
    <name evidence="9" type="primary">LOC106809806</name>
</gene>
<dbReference type="PANTHER" id="PTHR12011">
    <property type="entry name" value="ADHESION G-PROTEIN COUPLED RECEPTOR"/>
    <property type="match status" value="1"/>
</dbReference>
<evidence type="ECO:0000256" key="1">
    <source>
        <dbReference type="ARBA" id="ARBA00004141"/>
    </source>
</evidence>
<dbReference type="PROSITE" id="PS50261">
    <property type="entry name" value="G_PROTEIN_RECEP_F2_4"/>
    <property type="match status" value="1"/>
</dbReference>
<reference evidence="9" key="1">
    <citation type="submission" date="2025-08" db="UniProtKB">
        <authorList>
            <consortium name="RefSeq"/>
        </authorList>
    </citation>
    <scope>IDENTIFICATION</scope>
</reference>
<dbReference type="Proteomes" id="UP000695022">
    <property type="component" value="Unplaced"/>
</dbReference>
<evidence type="ECO:0000313" key="8">
    <source>
        <dbReference type="Proteomes" id="UP000695022"/>
    </source>
</evidence>
<comment type="subcellular location">
    <subcellularLocation>
        <location evidence="1">Membrane</location>
        <topology evidence="1">Multi-pass membrane protein</topology>
    </subcellularLocation>
</comment>